<keyword evidence="1" id="KW-0732">Signal</keyword>
<dbReference type="AlphaFoldDB" id="A0A1R3J1E2"/>
<gene>
    <name evidence="3" type="ORF">COLO4_20149</name>
</gene>
<dbReference type="OrthoDB" id="45007at2759"/>
<dbReference type="PANTHER" id="PTHR22953">
    <property type="entry name" value="ACID PHOSPHATASE RELATED"/>
    <property type="match status" value="1"/>
</dbReference>
<dbReference type="InterPro" id="IPR039331">
    <property type="entry name" value="PAPs-like"/>
</dbReference>
<dbReference type="InterPro" id="IPR029052">
    <property type="entry name" value="Metallo-depent_PP-like"/>
</dbReference>
<protein>
    <recommendedName>
        <fullName evidence="2">Purple acid phosphatase C-terminal domain-containing protein</fullName>
    </recommendedName>
</protein>
<dbReference type="GO" id="GO:0003993">
    <property type="term" value="F:acid phosphatase activity"/>
    <property type="evidence" value="ECO:0007669"/>
    <property type="project" value="InterPro"/>
</dbReference>
<evidence type="ECO:0000313" key="4">
    <source>
        <dbReference type="Proteomes" id="UP000187203"/>
    </source>
</evidence>
<accession>A0A1R3J1E2</accession>
<proteinExistence type="predicted"/>
<keyword evidence="4" id="KW-1185">Reference proteome</keyword>
<dbReference type="Pfam" id="PF14008">
    <property type="entry name" value="Metallophos_C"/>
    <property type="match status" value="1"/>
</dbReference>
<reference evidence="4" key="1">
    <citation type="submission" date="2013-09" db="EMBL/GenBank/DDBJ databases">
        <title>Corchorus olitorius genome sequencing.</title>
        <authorList>
            <person name="Alam M."/>
            <person name="Haque M.S."/>
            <person name="Islam M.S."/>
            <person name="Emdad E.M."/>
            <person name="Islam M.M."/>
            <person name="Ahmed B."/>
            <person name="Halim A."/>
            <person name="Hossen Q.M.M."/>
            <person name="Hossain M.Z."/>
            <person name="Ahmed R."/>
            <person name="Khan M.M."/>
            <person name="Islam R."/>
            <person name="Rashid M.M."/>
            <person name="Khan S.A."/>
            <person name="Rahman M.S."/>
            <person name="Alam M."/>
            <person name="Yahiya A.S."/>
            <person name="Khan M.S."/>
            <person name="Azam M.S."/>
            <person name="Haque T."/>
            <person name="Lashkar M.Z.H."/>
            <person name="Akhand A.I."/>
            <person name="Morshed G."/>
            <person name="Roy S."/>
            <person name="Uddin K.S."/>
            <person name="Rabeya T."/>
            <person name="Hossain A.S."/>
            <person name="Chowdhury A."/>
            <person name="Snigdha A.R."/>
            <person name="Mortoza M.S."/>
            <person name="Matin S.A."/>
            <person name="Hoque S.M.E."/>
            <person name="Islam M.K."/>
            <person name="Roy D.K."/>
            <person name="Haider R."/>
            <person name="Moosa M.M."/>
            <person name="Elias S.M."/>
            <person name="Hasan A.M."/>
            <person name="Jahan S."/>
            <person name="Shafiuddin M."/>
            <person name="Mahmood N."/>
            <person name="Shommy N.S."/>
        </authorList>
    </citation>
    <scope>NUCLEOTIDE SEQUENCE [LARGE SCALE GENOMIC DNA]</scope>
    <source>
        <strain evidence="4">cv. O-4</strain>
    </source>
</reference>
<sequence>MASSMVHAYERSNRVYNYSLDPCGPVHITIGDGGNREKMAIKHADEPGNCPEPSTTPDKFMGGFCAFNFTSGPAAGKFCWDKQPDYGAYRDSSFGHGILEVKNETHALWLGIEIKILMAYIVREPERCPVEPEVRL</sequence>
<evidence type="ECO:0000259" key="2">
    <source>
        <dbReference type="Pfam" id="PF14008"/>
    </source>
</evidence>
<dbReference type="STRING" id="93759.A0A1R3J1E2"/>
<dbReference type="Proteomes" id="UP000187203">
    <property type="component" value="Unassembled WGS sequence"/>
</dbReference>
<dbReference type="InterPro" id="IPR025733">
    <property type="entry name" value="PAPs_C"/>
</dbReference>
<dbReference type="EMBL" id="AWUE01017035">
    <property type="protein sequence ID" value="OMO88643.1"/>
    <property type="molecule type" value="Genomic_DNA"/>
</dbReference>
<evidence type="ECO:0000313" key="3">
    <source>
        <dbReference type="EMBL" id="OMO88643.1"/>
    </source>
</evidence>
<feature type="domain" description="Purple acid phosphatase C-terminal" evidence="2">
    <location>
        <begin position="77"/>
        <end position="109"/>
    </location>
</feature>
<organism evidence="3 4">
    <name type="scientific">Corchorus olitorius</name>
    <dbReference type="NCBI Taxonomy" id="93759"/>
    <lineage>
        <taxon>Eukaryota</taxon>
        <taxon>Viridiplantae</taxon>
        <taxon>Streptophyta</taxon>
        <taxon>Embryophyta</taxon>
        <taxon>Tracheophyta</taxon>
        <taxon>Spermatophyta</taxon>
        <taxon>Magnoliopsida</taxon>
        <taxon>eudicotyledons</taxon>
        <taxon>Gunneridae</taxon>
        <taxon>Pentapetalae</taxon>
        <taxon>rosids</taxon>
        <taxon>malvids</taxon>
        <taxon>Malvales</taxon>
        <taxon>Malvaceae</taxon>
        <taxon>Grewioideae</taxon>
        <taxon>Apeibeae</taxon>
        <taxon>Corchorus</taxon>
    </lineage>
</organism>
<dbReference type="Gene3D" id="3.60.21.10">
    <property type="match status" value="2"/>
</dbReference>
<name>A0A1R3J1E2_9ROSI</name>
<dbReference type="PANTHER" id="PTHR22953:SF15">
    <property type="entry name" value="PURPLE ACID PHOSPHATASE 13"/>
    <property type="match status" value="1"/>
</dbReference>
<comment type="caution">
    <text evidence="3">The sequence shown here is derived from an EMBL/GenBank/DDBJ whole genome shotgun (WGS) entry which is preliminary data.</text>
</comment>
<evidence type="ECO:0000256" key="1">
    <source>
        <dbReference type="ARBA" id="ARBA00022729"/>
    </source>
</evidence>